<feature type="domain" description="Outer membrane lipoprotein BamD-like" evidence="4">
    <location>
        <begin position="35"/>
        <end position="217"/>
    </location>
</feature>
<dbReference type="InterPro" id="IPR017689">
    <property type="entry name" value="BamD"/>
</dbReference>
<organism evidence="5 6">
    <name type="scientific">Balneicella halophila</name>
    <dbReference type="NCBI Taxonomy" id="1537566"/>
    <lineage>
        <taxon>Bacteria</taxon>
        <taxon>Pseudomonadati</taxon>
        <taxon>Bacteroidota</taxon>
        <taxon>Bacteroidia</taxon>
        <taxon>Bacteroidales</taxon>
        <taxon>Balneicellaceae</taxon>
        <taxon>Balneicella</taxon>
    </lineage>
</organism>
<evidence type="ECO:0000313" key="6">
    <source>
        <dbReference type="Proteomes" id="UP000251835"/>
    </source>
</evidence>
<dbReference type="EMBL" id="QENZ01000003">
    <property type="protein sequence ID" value="PVX52536.1"/>
    <property type="molecule type" value="Genomic_DNA"/>
</dbReference>
<comment type="caution">
    <text evidence="5">The sequence shown here is derived from an EMBL/GenBank/DDBJ whole genome shotgun (WGS) entry which is preliminary data.</text>
</comment>
<dbReference type="AlphaFoldDB" id="A0A7L4URY3"/>
<dbReference type="Proteomes" id="UP000251835">
    <property type="component" value="Unassembled WGS sequence"/>
</dbReference>
<dbReference type="InterPro" id="IPR011990">
    <property type="entry name" value="TPR-like_helical_dom_sf"/>
</dbReference>
<gene>
    <name evidence="5" type="ORF">C7377_0860</name>
</gene>
<dbReference type="Pfam" id="PF13525">
    <property type="entry name" value="YfiO"/>
    <property type="match status" value="1"/>
</dbReference>
<reference evidence="5 6" key="1">
    <citation type="submission" date="2018-05" db="EMBL/GenBank/DDBJ databases">
        <title>Genomic Encyclopedia of Type Strains, Phase IV (KMG-IV): sequencing the most valuable type-strain genomes for metagenomic binning, comparative biology and taxonomic classification.</title>
        <authorList>
            <person name="Goeker M."/>
        </authorList>
    </citation>
    <scope>NUCLEOTIDE SEQUENCE [LARGE SCALE GENOMIC DNA]</scope>
    <source>
        <strain evidence="5 6">DSM 28579</strain>
    </source>
</reference>
<name>A0A7L4URY3_BALHA</name>
<keyword evidence="1" id="KW-0732">Signal</keyword>
<evidence type="ECO:0000256" key="2">
    <source>
        <dbReference type="ARBA" id="ARBA00023136"/>
    </source>
</evidence>
<dbReference type="RefSeq" id="WP_116496064.1">
    <property type="nucleotide sequence ID" value="NZ_QENZ01000003.1"/>
</dbReference>
<dbReference type="PROSITE" id="PS51257">
    <property type="entry name" value="PROKAR_LIPOPROTEIN"/>
    <property type="match status" value="1"/>
</dbReference>
<protein>
    <submittedName>
        <fullName evidence="5">Beta-barrel assembly machine subunit BamD</fullName>
    </submittedName>
</protein>
<evidence type="ECO:0000259" key="4">
    <source>
        <dbReference type="Pfam" id="PF13525"/>
    </source>
</evidence>
<accession>A0A7L4URY3</accession>
<sequence>MRKIVVILIGVAFFFASCGEYQEIKKSTNAEFKLKKAIEYFNSQDYAKTLDLLDDVRPLYRGRTQAPTIEYYYAYSLYEQKRYLDAGNYFNQIVRLYPKSPYVEECLYMKAFCYYKGTPMVLLDQTPTKDAIQAFETYIKRYPNSSRNDDAKEYISKLYDKLVKKSYLNAKSYYDREYYDSAIIALNNSIKEYPESGYREEILFMLLESRYQLAKNSIPSKKRDRYNKAKEEYLSFAEEFPDSKYVSKAKRMNNNINEYLGTE</sequence>
<dbReference type="OrthoDB" id="9770761at2"/>
<dbReference type="SUPFAM" id="SSF48452">
    <property type="entry name" value="TPR-like"/>
    <property type="match status" value="1"/>
</dbReference>
<proteinExistence type="predicted"/>
<keyword evidence="3" id="KW-0998">Cell outer membrane</keyword>
<keyword evidence="6" id="KW-1185">Reference proteome</keyword>
<keyword evidence="2" id="KW-0472">Membrane</keyword>
<dbReference type="InterPro" id="IPR039565">
    <property type="entry name" value="BamD-like"/>
</dbReference>
<dbReference type="NCBIfam" id="TIGR03302">
    <property type="entry name" value="OM_YfiO"/>
    <property type="match status" value="1"/>
</dbReference>
<evidence type="ECO:0000256" key="3">
    <source>
        <dbReference type="ARBA" id="ARBA00023237"/>
    </source>
</evidence>
<evidence type="ECO:0000313" key="5">
    <source>
        <dbReference type="EMBL" id="PVX52536.1"/>
    </source>
</evidence>
<evidence type="ECO:0000256" key="1">
    <source>
        <dbReference type="ARBA" id="ARBA00022729"/>
    </source>
</evidence>
<dbReference type="Gene3D" id="1.25.40.10">
    <property type="entry name" value="Tetratricopeptide repeat domain"/>
    <property type="match status" value="1"/>
</dbReference>